<dbReference type="Proteomes" id="UP000607653">
    <property type="component" value="Unassembled WGS sequence"/>
</dbReference>
<keyword evidence="5" id="KW-1133">Transmembrane helix</keyword>
<dbReference type="EMBL" id="DUZY01000002">
    <property type="protein sequence ID" value="DAD26993.1"/>
    <property type="molecule type" value="Genomic_DNA"/>
</dbReference>
<organism evidence="8 9">
    <name type="scientific">Nelumbo nucifera</name>
    <name type="common">Sacred lotus</name>
    <dbReference type="NCBI Taxonomy" id="4432"/>
    <lineage>
        <taxon>Eukaryota</taxon>
        <taxon>Viridiplantae</taxon>
        <taxon>Streptophyta</taxon>
        <taxon>Embryophyta</taxon>
        <taxon>Tracheophyta</taxon>
        <taxon>Spermatophyta</taxon>
        <taxon>Magnoliopsida</taxon>
        <taxon>Proteales</taxon>
        <taxon>Nelumbonaceae</taxon>
        <taxon>Nelumbo</taxon>
    </lineage>
</organism>
<sequence>MAVRVSYLAPVSRSRRKRRRRAGFRKQCLAMAKQQKTRFYIIGRCLSMLLCWHAHALPD</sequence>
<protein>
    <submittedName>
        <fullName evidence="8">Uncharacterized protein</fullName>
    </submittedName>
</protein>
<evidence type="ECO:0000256" key="1">
    <source>
        <dbReference type="ARBA" id="ARBA00004162"/>
    </source>
</evidence>
<dbReference type="PANTHER" id="PTHR33102">
    <property type="entry name" value="DVL19-RELATED-RELATED"/>
    <property type="match status" value="1"/>
</dbReference>
<accession>A0A822Y4R2</accession>
<keyword evidence="3" id="KW-1003">Cell membrane</keyword>
<evidence type="ECO:0000256" key="2">
    <source>
        <dbReference type="ARBA" id="ARBA00022473"/>
    </source>
</evidence>
<keyword evidence="6" id="KW-0472">Membrane</keyword>
<evidence type="ECO:0000313" key="8">
    <source>
        <dbReference type="EMBL" id="DAD26993.1"/>
    </source>
</evidence>
<evidence type="ECO:0000256" key="7">
    <source>
        <dbReference type="ARBA" id="ARBA00024340"/>
    </source>
</evidence>
<reference evidence="8 9" key="1">
    <citation type="journal article" date="2020" name="Mol. Biol. Evol.">
        <title>Distinct Expression and Methylation Patterns for Genes with Different Fates following a Single Whole-Genome Duplication in Flowering Plants.</title>
        <authorList>
            <person name="Shi T."/>
            <person name="Rahmani R.S."/>
            <person name="Gugger P.F."/>
            <person name="Wang M."/>
            <person name="Li H."/>
            <person name="Zhang Y."/>
            <person name="Li Z."/>
            <person name="Wang Q."/>
            <person name="Van de Peer Y."/>
            <person name="Marchal K."/>
            <person name="Chen J."/>
        </authorList>
    </citation>
    <scope>NUCLEOTIDE SEQUENCE [LARGE SCALE GENOMIC DNA]</scope>
    <source>
        <tissue evidence="8">Leaf</tissue>
    </source>
</reference>
<gene>
    <name evidence="8" type="ORF">HUJ06_028461</name>
</gene>
<evidence type="ECO:0000256" key="6">
    <source>
        <dbReference type="ARBA" id="ARBA00023136"/>
    </source>
</evidence>
<name>A0A822Y4R2_NELNU</name>
<keyword evidence="4" id="KW-0812">Transmembrane</keyword>
<evidence type="ECO:0000256" key="5">
    <source>
        <dbReference type="ARBA" id="ARBA00022989"/>
    </source>
</evidence>
<evidence type="ECO:0000256" key="3">
    <source>
        <dbReference type="ARBA" id="ARBA00022475"/>
    </source>
</evidence>
<comment type="subcellular location">
    <subcellularLocation>
        <location evidence="1">Cell membrane</location>
        <topology evidence="1">Single-pass membrane protein</topology>
    </subcellularLocation>
</comment>
<comment type="similarity">
    <text evidence="7">Belongs to the DVL/RTFL small polypeptides family.</text>
</comment>
<dbReference type="AlphaFoldDB" id="A0A822Y4R2"/>
<proteinExistence type="inferred from homology"/>
<comment type="caution">
    <text evidence="8">The sequence shown here is derived from an EMBL/GenBank/DDBJ whole genome shotgun (WGS) entry which is preliminary data.</text>
</comment>
<keyword evidence="2" id="KW-0217">Developmental protein</keyword>
<dbReference type="GO" id="GO:0008285">
    <property type="term" value="P:negative regulation of cell population proliferation"/>
    <property type="evidence" value="ECO:0007669"/>
    <property type="project" value="InterPro"/>
</dbReference>
<keyword evidence="9" id="KW-1185">Reference proteome</keyword>
<evidence type="ECO:0000256" key="4">
    <source>
        <dbReference type="ARBA" id="ARBA00022692"/>
    </source>
</evidence>
<dbReference type="Pfam" id="PF08137">
    <property type="entry name" value="DVL"/>
    <property type="match status" value="1"/>
</dbReference>
<dbReference type="InterPro" id="IPR051525">
    <property type="entry name" value="DVL_RTFL_regulatory"/>
</dbReference>
<dbReference type="InterPro" id="IPR012552">
    <property type="entry name" value="DVL"/>
</dbReference>
<dbReference type="GO" id="GO:0048367">
    <property type="term" value="P:shoot system development"/>
    <property type="evidence" value="ECO:0007669"/>
    <property type="project" value="UniProtKB-ARBA"/>
</dbReference>
<dbReference type="GO" id="GO:0005886">
    <property type="term" value="C:plasma membrane"/>
    <property type="evidence" value="ECO:0007669"/>
    <property type="project" value="UniProtKB-SubCell"/>
</dbReference>
<evidence type="ECO:0000313" key="9">
    <source>
        <dbReference type="Proteomes" id="UP000607653"/>
    </source>
</evidence>